<dbReference type="GeneID" id="112279934"/>
<dbReference type="EnsemblPlants" id="Pp3c3_20150V3.3">
    <property type="protein sequence ID" value="PAC:32944803.CDS.1"/>
    <property type="gene ID" value="Pp3c3_20150"/>
</dbReference>
<gene>
    <name evidence="2" type="primary">LOC112279934</name>
    <name evidence="1" type="ORF">PHYPA_004698</name>
</gene>
<evidence type="ECO:0000313" key="3">
    <source>
        <dbReference type="Proteomes" id="UP000006727"/>
    </source>
</evidence>
<dbReference type="Gramene" id="Pp3c3_20150V3.3">
    <property type="protein sequence ID" value="PAC:32944803.CDS.1"/>
    <property type="gene ID" value="Pp3c3_20150"/>
</dbReference>
<evidence type="ECO:0000313" key="2">
    <source>
        <dbReference type="EnsemblPlants" id="PAC:32944801.CDS.1"/>
    </source>
</evidence>
<dbReference type="OrthoDB" id="10022521at2759"/>
<dbReference type="EnsemblPlants" id="Pp3c3_20150V3.2">
    <property type="protein sequence ID" value="PAC:32944802.CDS.1"/>
    <property type="gene ID" value="Pp3c3_20150"/>
</dbReference>
<reference evidence="1 3" key="2">
    <citation type="journal article" date="2018" name="Plant J.">
        <title>The Physcomitrella patens chromosome-scale assembly reveals moss genome structure and evolution.</title>
        <authorList>
            <person name="Lang D."/>
            <person name="Ullrich K.K."/>
            <person name="Murat F."/>
            <person name="Fuchs J."/>
            <person name="Jenkins J."/>
            <person name="Haas F.B."/>
            <person name="Piednoel M."/>
            <person name="Gundlach H."/>
            <person name="Van Bel M."/>
            <person name="Meyberg R."/>
            <person name="Vives C."/>
            <person name="Morata J."/>
            <person name="Symeonidi A."/>
            <person name="Hiss M."/>
            <person name="Muchero W."/>
            <person name="Kamisugi Y."/>
            <person name="Saleh O."/>
            <person name="Blanc G."/>
            <person name="Decker E.L."/>
            <person name="van Gessel N."/>
            <person name="Grimwood J."/>
            <person name="Hayes R.D."/>
            <person name="Graham S.W."/>
            <person name="Gunter L.E."/>
            <person name="McDaniel S.F."/>
            <person name="Hoernstein S.N.W."/>
            <person name="Larsson A."/>
            <person name="Li F.W."/>
            <person name="Perroud P.F."/>
            <person name="Phillips J."/>
            <person name="Ranjan P."/>
            <person name="Rokshar D.S."/>
            <person name="Rothfels C.J."/>
            <person name="Schneider L."/>
            <person name="Shu S."/>
            <person name="Stevenson D.W."/>
            <person name="Thummler F."/>
            <person name="Tillich M."/>
            <person name="Villarreal Aguilar J.C."/>
            <person name="Widiez T."/>
            <person name="Wong G.K."/>
            <person name="Wymore A."/>
            <person name="Zhang Y."/>
            <person name="Zimmer A.D."/>
            <person name="Quatrano R.S."/>
            <person name="Mayer K.F.X."/>
            <person name="Goodstein D."/>
            <person name="Casacuberta J.M."/>
            <person name="Vandepoele K."/>
            <person name="Reski R."/>
            <person name="Cuming A.C."/>
            <person name="Tuskan G.A."/>
            <person name="Maumus F."/>
            <person name="Salse J."/>
            <person name="Schmutz J."/>
            <person name="Rensing S.A."/>
        </authorList>
    </citation>
    <scope>NUCLEOTIDE SEQUENCE [LARGE SCALE GENOMIC DNA]</scope>
    <source>
        <strain evidence="2 3">cv. Gransden 2004</strain>
    </source>
</reference>
<protein>
    <submittedName>
        <fullName evidence="1 2">Uncharacterized protein</fullName>
    </submittedName>
</protein>
<reference evidence="1 3" key="1">
    <citation type="journal article" date="2008" name="Science">
        <title>The Physcomitrella genome reveals evolutionary insights into the conquest of land by plants.</title>
        <authorList>
            <person name="Rensing S."/>
            <person name="Lang D."/>
            <person name="Zimmer A."/>
            <person name="Terry A."/>
            <person name="Salamov A."/>
            <person name="Shapiro H."/>
            <person name="Nishiyama T."/>
            <person name="Perroud P.-F."/>
            <person name="Lindquist E."/>
            <person name="Kamisugi Y."/>
            <person name="Tanahashi T."/>
            <person name="Sakakibara K."/>
            <person name="Fujita T."/>
            <person name="Oishi K."/>
            <person name="Shin-I T."/>
            <person name="Kuroki Y."/>
            <person name="Toyoda A."/>
            <person name="Suzuki Y."/>
            <person name="Hashimoto A."/>
            <person name="Yamaguchi K."/>
            <person name="Sugano A."/>
            <person name="Kohara Y."/>
            <person name="Fujiyama A."/>
            <person name="Anterola A."/>
            <person name="Aoki S."/>
            <person name="Ashton N."/>
            <person name="Barbazuk W.B."/>
            <person name="Barker E."/>
            <person name="Bennetzen J."/>
            <person name="Bezanilla M."/>
            <person name="Blankenship R."/>
            <person name="Cho S.H."/>
            <person name="Dutcher S."/>
            <person name="Estelle M."/>
            <person name="Fawcett J.A."/>
            <person name="Gundlach H."/>
            <person name="Hanada K."/>
            <person name="Heyl A."/>
            <person name="Hicks K.A."/>
            <person name="Hugh J."/>
            <person name="Lohr M."/>
            <person name="Mayer K."/>
            <person name="Melkozernov A."/>
            <person name="Murata T."/>
            <person name="Nelson D."/>
            <person name="Pils B."/>
            <person name="Prigge M."/>
            <person name="Reiss B."/>
            <person name="Renner T."/>
            <person name="Rombauts S."/>
            <person name="Rushton P."/>
            <person name="Sanderfoot A."/>
            <person name="Schween G."/>
            <person name="Shiu S.-H."/>
            <person name="Stueber K."/>
            <person name="Theodoulou F.L."/>
            <person name="Tu H."/>
            <person name="Van de Peer Y."/>
            <person name="Verrier P.J."/>
            <person name="Waters E."/>
            <person name="Wood A."/>
            <person name="Yang L."/>
            <person name="Cove D."/>
            <person name="Cuming A."/>
            <person name="Hasebe M."/>
            <person name="Lucas S."/>
            <person name="Mishler D.B."/>
            <person name="Reski R."/>
            <person name="Grigoriev I."/>
            <person name="Quatrano R.S."/>
            <person name="Boore J.L."/>
        </authorList>
    </citation>
    <scope>NUCLEOTIDE SEQUENCE [LARGE SCALE GENOMIC DNA]</scope>
    <source>
        <strain evidence="2 3">cv. Gransden 2004</strain>
    </source>
</reference>
<sequence>MAPRLQPFSPRSPVLRRTAAAMASLSAQFSNRNNLVVALCVIALLLVVLHSGPVNLSALPLSPTLPQDASRWDFPVYSKTLSPMRKVLNGTEYVYQVPPSPRAVIFLAHGCNCKATFFWDKHPECQTCCGAPEERAFVIEALRKSYALIAISSQNECWQKEDSRRAKLVLESWIDEFTLTELPLLGLGASSGGYFISSFAKVVRFDAIVVMIAEGRFQSVPDSLYPPVLFVHMIKDEMRAKKIRERIPVLRKAGIEADEIQCKEIKISDDFFAKRIPYIDVPTSTRLREFFLQSEYLDKRGHLKMDGRLMKWKAEMRSKGGQELLETLSRKSGNWEHHICEELNVAFSFHEFTSRPTGKIIAWLESHVKMPPKITSESWR</sequence>
<dbReference type="PANTHER" id="PTHR35128:SF1">
    <property type="entry name" value="SECRETION-REGULATING GUANINE NUCLEOTIDE EXCHANGE FACTOR"/>
    <property type="match status" value="1"/>
</dbReference>
<dbReference type="OMA" id="FEWFESH"/>
<name>A0A2K1KV93_PHYPA</name>
<dbReference type="STRING" id="3218.A0A2K1KV93"/>
<dbReference type="AlphaFoldDB" id="A0A2K1KV93"/>
<dbReference type="PANTHER" id="PTHR35128">
    <property type="entry name" value="SECRETION-REGULATING GUANINE NUCLEOTIDE EXCHANGE FACTOR"/>
    <property type="match status" value="1"/>
</dbReference>
<dbReference type="Gramene" id="Pp3c3_20150V3.1">
    <property type="protein sequence ID" value="PAC:32944801.CDS.1"/>
    <property type="gene ID" value="Pp3c3_20150"/>
</dbReference>
<dbReference type="Proteomes" id="UP000006727">
    <property type="component" value="Chromosome 3"/>
</dbReference>
<dbReference type="PaxDb" id="3218-PP1S204_97V6.1"/>
<proteinExistence type="predicted"/>
<evidence type="ECO:0000313" key="1">
    <source>
        <dbReference type="EMBL" id="PNR57704.1"/>
    </source>
</evidence>
<dbReference type="Gramene" id="Pp3c3_20150V3.2">
    <property type="protein sequence ID" value="PAC:32944802.CDS.1"/>
    <property type="gene ID" value="Pp3c3_20150"/>
</dbReference>
<organism evidence="1">
    <name type="scientific">Physcomitrium patens</name>
    <name type="common">Spreading-leaved earth moss</name>
    <name type="synonym">Physcomitrella patens</name>
    <dbReference type="NCBI Taxonomy" id="3218"/>
    <lineage>
        <taxon>Eukaryota</taxon>
        <taxon>Viridiplantae</taxon>
        <taxon>Streptophyta</taxon>
        <taxon>Embryophyta</taxon>
        <taxon>Bryophyta</taxon>
        <taxon>Bryophytina</taxon>
        <taxon>Bryopsida</taxon>
        <taxon>Funariidae</taxon>
        <taxon>Funariales</taxon>
        <taxon>Funariaceae</taxon>
        <taxon>Physcomitrium</taxon>
    </lineage>
</organism>
<dbReference type="EnsemblPlants" id="Pp3c3_20150V3.1">
    <property type="protein sequence ID" value="PAC:32944801.CDS.1"/>
    <property type="gene ID" value="Pp3c3_20150"/>
</dbReference>
<dbReference type="RefSeq" id="XP_024370496.1">
    <property type="nucleotide sequence ID" value="XM_024514728.2"/>
</dbReference>
<keyword evidence="3" id="KW-1185">Reference proteome</keyword>
<dbReference type="RefSeq" id="XP_024370498.1">
    <property type="nucleotide sequence ID" value="XM_024514730.2"/>
</dbReference>
<dbReference type="EMBL" id="ABEU02000003">
    <property type="protein sequence ID" value="PNR57704.1"/>
    <property type="molecule type" value="Genomic_DNA"/>
</dbReference>
<accession>A0A2K1KV93</accession>
<reference evidence="2" key="3">
    <citation type="submission" date="2020-12" db="UniProtKB">
        <authorList>
            <consortium name="EnsemblPlants"/>
        </authorList>
    </citation>
    <scope>IDENTIFICATION</scope>
</reference>